<keyword evidence="2" id="KW-1185">Reference proteome</keyword>
<comment type="caution">
    <text evidence="1">The sequence shown here is derived from an EMBL/GenBank/DDBJ whole genome shotgun (WGS) entry which is preliminary data.</text>
</comment>
<evidence type="ECO:0000313" key="1">
    <source>
        <dbReference type="EMBL" id="GBP93616.1"/>
    </source>
</evidence>
<accession>A0A4C1ZYT3</accession>
<reference evidence="1 2" key="1">
    <citation type="journal article" date="2019" name="Commun. Biol.">
        <title>The bagworm genome reveals a unique fibroin gene that provides high tensile strength.</title>
        <authorList>
            <person name="Kono N."/>
            <person name="Nakamura H."/>
            <person name="Ohtoshi R."/>
            <person name="Tomita M."/>
            <person name="Numata K."/>
            <person name="Arakawa K."/>
        </authorList>
    </citation>
    <scope>NUCLEOTIDE SEQUENCE [LARGE SCALE GENOMIC DNA]</scope>
</reference>
<protein>
    <submittedName>
        <fullName evidence="1">Uncharacterized protein</fullName>
    </submittedName>
</protein>
<organism evidence="1 2">
    <name type="scientific">Eumeta variegata</name>
    <name type="common">Bagworm moth</name>
    <name type="synonym">Eumeta japonica</name>
    <dbReference type="NCBI Taxonomy" id="151549"/>
    <lineage>
        <taxon>Eukaryota</taxon>
        <taxon>Metazoa</taxon>
        <taxon>Ecdysozoa</taxon>
        <taxon>Arthropoda</taxon>
        <taxon>Hexapoda</taxon>
        <taxon>Insecta</taxon>
        <taxon>Pterygota</taxon>
        <taxon>Neoptera</taxon>
        <taxon>Endopterygota</taxon>
        <taxon>Lepidoptera</taxon>
        <taxon>Glossata</taxon>
        <taxon>Ditrysia</taxon>
        <taxon>Tineoidea</taxon>
        <taxon>Psychidae</taxon>
        <taxon>Oiketicinae</taxon>
        <taxon>Eumeta</taxon>
    </lineage>
</organism>
<proteinExistence type="predicted"/>
<name>A0A4C1ZYT3_EUMVA</name>
<dbReference type="Proteomes" id="UP000299102">
    <property type="component" value="Unassembled WGS sequence"/>
</dbReference>
<sequence>MNFANASKCGEHNTCYYTVALNCATWTVSAADVERSMFIYCRPLAIARAGGGRRAAVSRSRAHYVTETLSVQKARSHKRICTPRRVLSRAARPLITNAPLASAVGSPSAIGWVHIGVSGSRLVC</sequence>
<dbReference type="AlphaFoldDB" id="A0A4C1ZYT3"/>
<dbReference type="EMBL" id="BGZK01002397">
    <property type="protein sequence ID" value="GBP93616.1"/>
    <property type="molecule type" value="Genomic_DNA"/>
</dbReference>
<gene>
    <name evidence="1" type="ORF">EVAR_68551_1</name>
</gene>
<evidence type="ECO:0000313" key="2">
    <source>
        <dbReference type="Proteomes" id="UP000299102"/>
    </source>
</evidence>